<name>A0A6I0F2D3_9FIRM</name>
<dbReference type="OrthoDB" id="9799036at2"/>
<accession>A0A6I0F2D3</accession>
<dbReference type="PANTHER" id="PTHR31793">
    <property type="entry name" value="4-HYDROXYBENZOYL-COA THIOESTERASE FAMILY MEMBER"/>
    <property type="match status" value="1"/>
</dbReference>
<evidence type="ECO:0000313" key="3">
    <source>
        <dbReference type="EMBL" id="KAB2951245.1"/>
    </source>
</evidence>
<dbReference type="InterPro" id="IPR050563">
    <property type="entry name" value="4-hydroxybenzoyl-CoA_TE"/>
</dbReference>
<dbReference type="Pfam" id="PF13279">
    <property type="entry name" value="4HBT_2"/>
    <property type="match status" value="1"/>
</dbReference>
<dbReference type="Proteomes" id="UP000468766">
    <property type="component" value="Unassembled WGS sequence"/>
</dbReference>
<evidence type="ECO:0000256" key="1">
    <source>
        <dbReference type="ARBA" id="ARBA00005953"/>
    </source>
</evidence>
<sequence length="132" mass="15092">MFVKTIDPRFGDTDALGHINNTVLPQWFEIGREPVFSIFTPDLDPKKWCLIMANMNIDYTAQLHYGHSVEIRTTVNKIGNSSFQLGHEAWQKGTLCAKGTATIIHFDYALQKSVPIPEDIRKELMEHIDFSQ</sequence>
<proteinExistence type="inferred from homology"/>
<comment type="caution">
    <text evidence="3">The sequence shown here is derived from an EMBL/GenBank/DDBJ whole genome shotgun (WGS) entry which is preliminary data.</text>
</comment>
<comment type="similarity">
    <text evidence="1">Belongs to the 4-hydroxybenzoyl-CoA thioesterase family.</text>
</comment>
<dbReference type="EMBL" id="WBXO01000013">
    <property type="protein sequence ID" value="KAB2951245.1"/>
    <property type="molecule type" value="Genomic_DNA"/>
</dbReference>
<dbReference type="GO" id="GO:0047617">
    <property type="term" value="F:fatty acyl-CoA hydrolase activity"/>
    <property type="evidence" value="ECO:0007669"/>
    <property type="project" value="TreeGrafter"/>
</dbReference>
<reference evidence="3 4" key="1">
    <citation type="submission" date="2019-10" db="EMBL/GenBank/DDBJ databases">
        <title>Whole-genome sequence of the extremophile Heliorestis acidaminivorans DSM 24790.</title>
        <authorList>
            <person name="Kyndt J.A."/>
            <person name="Meyer T.E."/>
        </authorList>
    </citation>
    <scope>NUCLEOTIDE SEQUENCE [LARGE SCALE GENOMIC DNA]</scope>
    <source>
        <strain evidence="3 4">DSM 24790</strain>
    </source>
</reference>
<dbReference type="Gene3D" id="3.10.129.10">
    <property type="entry name" value="Hotdog Thioesterase"/>
    <property type="match status" value="1"/>
</dbReference>
<dbReference type="AlphaFoldDB" id="A0A6I0F2D3"/>
<protein>
    <submittedName>
        <fullName evidence="3">Acyl-CoA thioesterase</fullName>
    </submittedName>
</protein>
<organism evidence="3 4">
    <name type="scientific">Heliorestis acidaminivorans</name>
    <dbReference type="NCBI Taxonomy" id="553427"/>
    <lineage>
        <taxon>Bacteria</taxon>
        <taxon>Bacillati</taxon>
        <taxon>Bacillota</taxon>
        <taxon>Clostridia</taxon>
        <taxon>Eubacteriales</taxon>
        <taxon>Heliobacteriaceae</taxon>
        <taxon>Heliorestis</taxon>
    </lineage>
</organism>
<dbReference type="PANTHER" id="PTHR31793:SF27">
    <property type="entry name" value="NOVEL THIOESTERASE SUPERFAMILY DOMAIN AND SAPOSIN A-TYPE DOMAIN CONTAINING PROTEIN (0610012H03RIK)"/>
    <property type="match status" value="1"/>
</dbReference>
<gene>
    <name evidence="3" type="ORF">F9B85_12815</name>
</gene>
<dbReference type="CDD" id="cd00586">
    <property type="entry name" value="4HBT"/>
    <property type="match status" value="1"/>
</dbReference>
<dbReference type="SUPFAM" id="SSF54637">
    <property type="entry name" value="Thioesterase/thiol ester dehydrase-isomerase"/>
    <property type="match status" value="1"/>
</dbReference>
<evidence type="ECO:0000256" key="2">
    <source>
        <dbReference type="ARBA" id="ARBA00022801"/>
    </source>
</evidence>
<dbReference type="InterPro" id="IPR029069">
    <property type="entry name" value="HotDog_dom_sf"/>
</dbReference>
<evidence type="ECO:0000313" key="4">
    <source>
        <dbReference type="Proteomes" id="UP000468766"/>
    </source>
</evidence>
<keyword evidence="2" id="KW-0378">Hydrolase</keyword>
<keyword evidence="4" id="KW-1185">Reference proteome</keyword>